<dbReference type="InterPro" id="IPR050062">
    <property type="entry name" value="Pro-tRNA_synthetase"/>
</dbReference>
<dbReference type="InterPro" id="IPR004154">
    <property type="entry name" value="Anticodon-bd"/>
</dbReference>
<evidence type="ECO:0000256" key="8">
    <source>
        <dbReference type="ARBA" id="ARBA00047671"/>
    </source>
</evidence>
<reference evidence="10 11" key="1">
    <citation type="submission" date="2017-12" db="EMBL/GenBank/DDBJ databases">
        <title>Sequencing, de novo assembly and annotation of complete genome of a new Thraustochytrid species, strain FCC1311.</title>
        <authorList>
            <person name="Sedici K."/>
            <person name="Godart F."/>
            <person name="Aiese Cigliano R."/>
            <person name="Sanseverino W."/>
            <person name="Barakat M."/>
            <person name="Ortet P."/>
            <person name="Marechal E."/>
            <person name="Cagnac O."/>
            <person name="Amato A."/>
        </authorList>
    </citation>
    <scope>NUCLEOTIDE SEQUENCE [LARGE SCALE GENOMIC DNA]</scope>
</reference>
<evidence type="ECO:0000256" key="5">
    <source>
        <dbReference type="ARBA" id="ARBA00022917"/>
    </source>
</evidence>
<evidence type="ECO:0000256" key="2">
    <source>
        <dbReference type="ARBA" id="ARBA00022598"/>
    </source>
</evidence>
<dbReference type="GO" id="GO:0006433">
    <property type="term" value="P:prolyl-tRNA aminoacylation"/>
    <property type="evidence" value="ECO:0007669"/>
    <property type="project" value="InterPro"/>
</dbReference>
<dbReference type="GO" id="GO:0004827">
    <property type="term" value="F:proline-tRNA ligase activity"/>
    <property type="evidence" value="ECO:0007669"/>
    <property type="project" value="UniProtKB-EC"/>
</dbReference>
<dbReference type="SUPFAM" id="SSF52954">
    <property type="entry name" value="Class II aaRS ABD-related"/>
    <property type="match status" value="1"/>
</dbReference>
<dbReference type="InParanoid" id="A0A2R5FYZ8"/>
<dbReference type="Proteomes" id="UP000241890">
    <property type="component" value="Unassembled WGS sequence"/>
</dbReference>
<dbReference type="Pfam" id="PF03129">
    <property type="entry name" value="HGTP_anticodon"/>
    <property type="match status" value="1"/>
</dbReference>
<name>A0A2R5FYZ8_9STRA</name>
<keyword evidence="11" id="KW-1185">Reference proteome</keyword>
<accession>A0A2R5FYZ8</accession>
<dbReference type="InterPro" id="IPR002316">
    <property type="entry name" value="Pro-tRNA-ligase_IIa"/>
</dbReference>
<keyword evidence="5" id="KW-0648">Protein biosynthesis</keyword>
<keyword evidence="3" id="KW-0547">Nucleotide-binding</keyword>
<dbReference type="InterPro" id="IPR002314">
    <property type="entry name" value="aa-tRNA-synt_IIb"/>
</dbReference>
<evidence type="ECO:0000256" key="3">
    <source>
        <dbReference type="ARBA" id="ARBA00022741"/>
    </source>
</evidence>
<keyword evidence="6" id="KW-0030">Aminoacyl-tRNA synthetase</keyword>
<evidence type="ECO:0000256" key="7">
    <source>
        <dbReference type="ARBA" id="ARBA00029731"/>
    </source>
</evidence>
<keyword evidence="4" id="KW-0067">ATP-binding</keyword>
<dbReference type="AlphaFoldDB" id="A0A2R5FYZ8"/>
<sequence length="433" mass="47484">MLLRAVKEAPAQAVSKSHALLTRAGYVQQSSAGMFRMLPFAERVLAKLEAIVDEELRRAPLRAEKLRLPLVTRSELWEKSGRLGSYGEELLRFKDRRGTEFCLGPTFEEEITDLVASYGVQSSRDLPIKVYQTTMKFRDELRPRFGLLRGREFLMMDMYSFHETEACALETYADVCDAYARIFRRLGVAYDRVNADGGAIGGSITHEFQVPAEMGEDEVVYCTSGDFVANVEVAASSEGPCTEPSCSCGGNGELARRPGIEIGHTFLLGTKYAEAFAAESVDSKQRKSPLVMGCYGIGISRLMAVLIEAEGGSDEDGIIWPRAVAPFDCVVLTAPGNAKAREAYAQEARGLCDQLPESLEVVLDDRWKDSLGHKLAEAKLVGYPDIIIVGKRALDESTPQVELIDRATGEVRLLSVSEVAAHLAASRRTSSPL</sequence>
<dbReference type="Pfam" id="PF00587">
    <property type="entry name" value="tRNA-synt_2b"/>
    <property type="match status" value="1"/>
</dbReference>
<dbReference type="EMBL" id="BEYU01000001">
    <property type="protein sequence ID" value="GBG23977.1"/>
    <property type="molecule type" value="Genomic_DNA"/>
</dbReference>
<evidence type="ECO:0000256" key="4">
    <source>
        <dbReference type="ARBA" id="ARBA00022840"/>
    </source>
</evidence>
<dbReference type="PRINTS" id="PR01046">
    <property type="entry name" value="TRNASYNTHPRO"/>
</dbReference>
<dbReference type="InterPro" id="IPR036621">
    <property type="entry name" value="Anticodon-bd_dom_sf"/>
</dbReference>
<comment type="catalytic activity">
    <reaction evidence="8">
        <text>tRNA(Pro) + L-proline + ATP = L-prolyl-tRNA(Pro) + AMP + diphosphate</text>
        <dbReference type="Rhea" id="RHEA:14305"/>
        <dbReference type="Rhea" id="RHEA-COMP:9700"/>
        <dbReference type="Rhea" id="RHEA-COMP:9702"/>
        <dbReference type="ChEBI" id="CHEBI:30616"/>
        <dbReference type="ChEBI" id="CHEBI:33019"/>
        <dbReference type="ChEBI" id="CHEBI:60039"/>
        <dbReference type="ChEBI" id="CHEBI:78442"/>
        <dbReference type="ChEBI" id="CHEBI:78532"/>
        <dbReference type="ChEBI" id="CHEBI:456215"/>
        <dbReference type="EC" id="6.1.1.15"/>
    </reaction>
</comment>
<dbReference type="PANTHER" id="PTHR42753">
    <property type="entry name" value="MITOCHONDRIAL RIBOSOME PROTEIN L39/PROLYL-TRNA LIGASE FAMILY MEMBER"/>
    <property type="match status" value="1"/>
</dbReference>
<comment type="caution">
    <text evidence="10">The sequence shown here is derived from an EMBL/GenBank/DDBJ whole genome shotgun (WGS) entry which is preliminary data.</text>
</comment>
<dbReference type="Gene3D" id="3.40.50.800">
    <property type="entry name" value="Anticodon-binding domain"/>
    <property type="match status" value="1"/>
</dbReference>
<organism evidence="10 11">
    <name type="scientific">Hondaea fermentalgiana</name>
    <dbReference type="NCBI Taxonomy" id="2315210"/>
    <lineage>
        <taxon>Eukaryota</taxon>
        <taxon>Sar</taxon>
        <taxon>Stramenopiles</taxon>
        <taxon>Bigyra</taxon>
        <taxon>Labyrinthulomycetes</taxon>
        <taxon>Thraustochytrida</taxon>
        <taxon>Thraustochytriidae</taxon>
        <taxon>Hondaea</taxon>
    </lineage>
</organism>
<gene>
    <name evidence="10" type="ORF">FCC1311_001962</name>
</gene>
<dbReference type="PANTHER" id="PTHR42753:SF2">
    <property type="entry name" value="PROLINE--TRNA LIGASE"/>
    <property type="match status" value="1"/>
</dbReference>
<dbReference type="SUPFAM" id="SSF55681">
    <property type="entry name" value="Class II aaRS and biotin synthetases"/>
    <property type="match status" value="1"/>
</dbReference>
<dbReference type="FunCoup" id="A0A2R5FYZ8">
    <property type="interactions" value="83"/>
</dbReference>
<evidence type="ECO:0000256" key="1">
    <source>
        <dbReference type="ARBA" id="ARBA00012831"/>
    </source>
</evidence>
<dbReference type="CDD" id="cd00779">
    <property type="entry name" value="ProRS_core_prok"/>
    <property type="match status" value="1"/>
</dbReference>
<dbReference type="EC" id="6.1.1.15" evidence="1"/>
<dbReference type="InterPro" id="IPR006195">
    <property type="entry name" value="aa-tRNA-synth_II"/>
</dbReference>
<dbReference type="GO" id="GO:0005524">
    <property type="term" value="F:ATP binding"/>
    <property type="evidence" value="ECO:0007669"/>
    <property type="project" value="UniProtKB-KW"/>
</dbReference>
<evidence type="ECO:0000313" key="11">
    <source>
        <dbReference type="Proteomes" id="UP000241890"/>
    </source>
</evidence>
<protein>
    <recommendedName>
        <fullName evidence="1">proline--tRNA ligase</fullName>
        <ecNumber evidence="1">6.1.1.15</ecNumber>
    </recommendedName>
    <alternativeName>
        <fullName evidence="7">Prolyl-tRNA synthetase</fullName>
    </alternativeName>
</protein>
<dbReference type="GO" id="GO:0005739">
    <property type="term" value="C:mitochondrion"/>
    <property type="evidence" value="ECO:0007669"/>
    <property type="project" value="TreeGrafter"/>
</dbReference>
<feature type="domain" description="Aminoacyl-transfer RNA synthetases class-II family profile" evidence="9">
    <location>
        <begin position="43"/>
        <end position="321"/>
    </location>
</feature>
<dbReference type="InterPro" id="IPR045864">
    <property type="entry name" value="aa-tRNA-synth_II/BPL/LPL"/>
</dbReference>
<evidence type="ECO:0000259" key="9">
    <source>
        <dbReference type="PROSITE" id="PS50862"/>
    </source>
</evidence>
<evidence type="ECO:0000313" key="10">
    <source>
        <dbReference type="EMBL" id="GBG23977.1"/>
    </source>
</evidence>
<proteinExistence type="predicted"/>
<evidence type="ECO:0000256" key="6">
    <source>
        <dbReference type="ARBA" id="ARBA00023146"/>
    </source>
</evidence>
<dbReference type="Gene3D" id="3.30.930.10">
    <property type="entry name" value="Bira Bifunctional Protein, Domain 2"/>
    <property type="match status" value="1"/>
</dbReference>
<keyword evidence="2 10" id="KW-0436">Ligase</keyword>
<dbReference type="PROSITE" id="PS50862">
    <property type="entry name" value="AA_TRNA_LIGASE_II"/>
    <property type="match status" value="1"/>
</dbReference>
<dbReference type="InterPro" id="IPR033730">
    <property type="entry name" value="ProRS_core_prok"/>
</dbReference>
<dbReference type="OrthoDB" id="10267474at2759"/>